<feature type="transmembrane region" description="Helical" evidence="4">
    <location>
        <begin position="149"/>
        <end position="170"/>
    </location>
</feature>
<proteinExistence type="predicted"/>
<feature type="transmembrane region" description="Helical" evidence="4">
    <location>
        <begin position="87"/>
        <end position="106"/>
    </location>
</feature>
<comment type="caution">
    <text evidence="5">The sequence shown here is derived from an EMBL/GenBank/DDBJ whole genome shotgun (WGS) entry which is preliminary data.</text>
</comment>
<dbReference type="GO" id="GO:0016020">
    <property type="term" value="C:membrane"/>
    <property type="evidence" value="ECO:0007669"/>
    <property type="project" value="InterPro"/>
</dbReference>
<dbReference type="AlphaFoldDB" id="A0AAW2BFQ1"/>
<evidence type="ECO:0000256" key="2">
    <source>
        <dbReference type="ARBA" id="ARBA00022989"/>
    </source>
</evidence>
<dbReference type="PANTHER" id="PTHR31218">
    <property type="entry name" value="WAT1-RELATED PROTEIN"/>
    <property type="match status" value="1"/>
</dbReference>
<evidence type="ECO:0000256" key="4">
    <source>
        <dbReference type="SAM" id="Phobius"/>
    </source>
</evidence>
<evidence type="ECO:0000313" key="6">
    <source>
        <dbReference type="Proteomes" id="UP001459277"/>
    </source>
</evidence>
<feature type="transmembrane region" description="Helical" evidence="4">
    <location>
        <begin position="6"/>
        <end position="26"/>
    </location>
</feature>
<dbReference type="GO" id="GO:0022857">
    <property type="term" value="F:transmembrane transporter activity"/>
    <property type="evidence" value="ECO:0007669"/>
    <property type="project" value="InterPro"/>
</dbReference>
<keyword evidence="3 4" id="KW-0472">Membrane</keyword>
<feature type="transmembrane region" description="Helical" evidence="4">
    <location>
        <begin position="33"/>
        <end position="56"/>
    </location>
</feature>
<evidence type="ECO:0000256" key="1">
    <source>
        <dbReference type="ARBA" id="ARBA00022692"/>
    </source>
</evidence>
<reference evidence="5 6" key="1">
    <citation type="submission" date="2024-01" db="EMBL/GenBank/DDBJ databases">
        <title>A telomere-to-telomere, gap-free genome of sweet tea (Lithocarpus litseifolius).</title>
        <authorList>
            <person name="Zhou J."/>
        </authorList>
    </citation>
    <scope>NUCLEOTIDE SEQUENCE [LARGE SCALE GENOMIC DNA]</scope>
    <source>
        <strain evidence="5">Zhou-2022a</strain>
        <tissue evidence="5">Leaf</tissue>
    </source>
</reference>
<accession>A0AAW2BFQ1</accession>
<sequence>MTFSIFAKLVVLALLEPIFGMNMFVLGMKYTTATVAATMINALLAMTFILACLVRLENLNFKSKRTYAKIVGKFQKQANLCQDSRDYTWICFFGAIGNVIVALVIEKDKAAWAIHWDVKLLAVLYGGIGSTGLASYIQACILKDRGAVLFTAFAPISMIMVAVLSSWLLAEKMYMGSYCMCVVLDKVPEGNWLCEECMLEEKIEKEINIKIKKQLEHQKHHSCIKAWKALEILAL</sequence>
<protein>
    <submittedName>
        <fullName evidence="5">Uncharacterized protein</fullName>
    </submittedName>
</protein>
<dbReference type="EMBL" id="JAZDWU010000012">
    <property type="protein sequence ID" value="KAK9984826.1"/>
    <property type="molecule type" value="Genomic_DNA"/>
</dbReference>
<gene>
    <name evidence="5" type="ORF">SO802_034351</name>
</gene>
<dbReference type="InterPro" id="IPR030184">
    <property type="entry name" value="WAT1-related"/>
</dbReference>
<evidence type="ECO:0000256" key="3">
    <source>
        <dbReference type="ARBA" id="ARBA00023136"/>
    </source>
</evidence>
<evidence type="ECO:0000313" key="5">
    <source>
        <dbReference type="EMBL" id="KAK9984826.1"/>
    </source>
</evidence>
<keyword evidence="6" id="KW-1185">Reference proteome</keyword>
<name>A0AAW2BFQ1_9ROSI</name>
<feature type="transmembrane region" description="Helical" evidence="4">
    <location>
        <begin position="118"/>
        <end position="137"/>
    </location>
</feature>
<keyword evidence="1 4" id="KW-0812">Transmembrane</keyword>
<dbReference type="Proteomes" id="UP001459277">
    <property type="component" value="Unassembled WGS sequence"/>
</dbReference>
<keyword evidence="2 4" id="KW-1133">Transmembrane helix</keyword>
<organism evidence="5 6">
    <name type="scientific">Lithocarpus litseifolius</name>
    <dbReference type="NCBI Taxonomy" id="425828"/>
    <lineage>
        <taxon>Eukaryota</taxon>
        <taxon>Viridiplantae</taxon>
        <taxon>Streptophyta</taxon>
        <taxon>Embryophyta</taxon>
        <taxon>Tracheophyta</taxon>
        <taxon>Spermatophyta</taxon>
        <taxon>Magnoliopsida</taxon>
        <taxon>eudicotyledons</taxon>
        <taxon>Gunneridae</taxon>
        <taxon>Pentapetalae</taxon>
        <taxon>rosids</taxon>
        <taxon>fabids</taxon>
        <taxon>Fagales</taxon>
        <taxon>Fagaceae</taxon>
        <taxon>Lithocarpus</taxon>
    </lineage>
</organism>